<dbReference type="Proteomes" id="UP000276133">
    <property type="component" value="Unassembled WGS sequence"/>
</dbReference>
<dbReference type="AlphaFoldDB" id="A0A3M7SJK1"/>
<dbReference type="EMBL" id="REGN01001294">
    <property type="protein sequence ID" value="RNA35708.1"/>
    <property type="molecule type" value="Genomic_DNA"/>
</dbReference>
<comment type="caution">
    <text evidence="1">The sequence shown here is derived from an EMBL/GenBank/DDBJ whole genome shotgun (WGS) entry which is preliminary data.</text>
</comment>
<protein>
    <submittedName>
        <fullName evidence="1">Uncharacterized protein</fullName>
    </submittedName>
</protein>
<organism evidence="1 2">
    <name type="scientific">Brachionus plicatilis</name>
    <name type="common">Marine rotifer</name>
    <name type="synonym">Brachionus muelleri</name>
    <dbReference type="NCBI Taxonomy" id="10195"/>
    <lineage>
        <taxon>Eukaryota</taxon>
        <taxon>Metazoa</taxon>
        <taxon>Spiralia</taxon>
        <taxon>Gnathifera</taxon>
        <taxon>Rotifera</taxon>
        <taxon>Eurotatoria</taxon>
        <taxon>Monogononta</taxon>
        <taxon>Pseudotrocha</taxon>
        <taxon>Ploima</taxon>
        <taxon>Brachionidae</taxon>
        <taxon>Brachionus</taxon>
    </lineage>
</organism>
<reference evidence="1 2" key="1">
    <citation type="journal article" date="2018" name="Sci. Rep.">
        <title>Genomic signatures of local adaptation to the degree of environmental predictability in rotifers.</title>
        <authorList>
            <person name="Franch-Gras L."/>
            <person name="Hahn C."/>
            <person name="Garcia-Roger E.M."/>
            <person name="Carmona M.J."/>
            <person name="Serra M."/>
            <person name="Gomez A."/>
        </authorList>
    </citation>
    <scope>NUCLEOTIDE SEQUENCE [LARGE SCALE GENOMIC DNA]</scope>
    <source>
        <strain evidence="1">HYR1</strain>
    </source>
</reference>
<accession>A0A3M7SJK1</accession>
<keyword evidence="2" id="KW-1185">Reference proteome</keyword>
<proteinExistence type="predicted"/>
<gene>
    <name evidence="1" type="ORF">BpHYR1_011367</name>
</gene>
<evidence type="ECO:0000313" key="2">
    <source>
        <dbReference type="Proteomes" id="UP000276133"/>
    </source>
</evidence>
<name>A0A3M7SJK1_BRAPC</name>
<evidence type="ECO:0000313" key="1">
    <source>
        <dbReference type="EMBL" id="RNA35708.1"/>
    </source>
</evidence>
<sequence length="94" mass="11351">MYTDSACKISESNFKFFVEKNMFSIPSFPTKFVPIITSSFYMQFQNCNRFEILRDCLSLFEISLKLWDQILSFFKKLLLFVKLHNYHQIQQNQD</sequence>